<reference evidence="2 3" key="2">
    <citation type="submission" date="2020-04" db="EMBL/GenBank/DDBJ databases">
        <title>Antimicrobial susceptibility and clonality of vaginal-derived multi-drug resistant Mobiluncus isolates in China.</title>
        <authorList>
            <person name="Zhang X."/>
        </authorList>
    </citation>
    <scope>NUCLEOTIDE SEQUENCE [LARGE SCALE GENOMIC DNA]</scope>
    <source>
        <strain evidence="2 3">7</strain>
    </source>
</reference>
<evidence type="ECO:0000313" key="2">
    <source>
        <dbReference type="EMBL" id="NMW92936.1"/>
    </source>
</evidence>
<sequence length="79" mass="8794">MRWAIAASRRNDSNHPVLFIQQHQVDLVFTIIAGFTPITPRGTAPETTANRPRVFVVSSVRFLDFGCSKVRIIAVTKLG</sequence>
<reference evidence="1 4" key="1">
    <citation type="submission" date="2019-08" db="EMBL/GenBank/DDBJ databases">
        <title>Comparison of rpoB and gyrB Sequences from Mobiluncus Species and Development of a Multiplex PCR Method for Clinical Detection of Mobiluncus curtisii and Mobiluncus mulieris.</title>
        <authorList>
            <person name="Yang L."/>
            <person name="Shen Y."/>
            <person name="Xu G."/>
            <person name="Shu L.-B."/>
            <person name="Hu J."/>
            <person name="Zhang R."/>
            <person name="Wang Y."/>
            <person name="Zhou H.-W."/>
            <person name="Zhang X."/>
        </authorList>
    </citation>
    <scope>NUCLEOTIDE SEQUENCE [LARGE SCALE GENOMIC DNA]</scope>
    <source>
        <strain evidence="1 4">M26</strain>
    </source>
</reference>
<dbReference type="Proteomes" id="UP001209486">
    <property type="component" value="Unassembled WGS sequence"/>
</dbReference>
<name>A0A7Y0Y2Z2_9ACTO</name>
<evidence type="ECO:0000313" key="1">
    <source>
        <dbReference type="EMBL" id="MCU9968385.1"/>
    </source>
</evidence>
<evidence type="ECO:0000313" key="3">
    <source>
        <dbReference type="Proteomes" id="UP000582487"/>
    </source>
</evidence>
<dbReference type="EMBL" id="VSZY01000003">
    <property type="protein sequence ID" value="MCU9968385.1"/>
    <property type="molecule type" value="Genomic_DNA"/>
</dbReference>
<organism evidence="2 3">
    <name type="scientific">Mobiluncus mulieris</name>
    <dbReference type="NCBI Taxonomy" id="2052"/>
    <lineage>
        <taxon>Bacteria</taxon>
        <taxon>Bacillati</taxon>
        <taxon>Actinomycetota</taxon>
        <taxon>Actinomycetes</taxon>
        <taxon>Actinomycetales</taxon>
        <taxon>Actinomycetaceae</taxon>
        <taxon>Mobiluncus</taxon>
    </lineage>
</organism>
<protein>
    <submittedName>
        <fullName evidence="2">Uncharacterized protein</fullName>
    </submittedName>
</protein>
<evidence type="ECO:0000313" key="4">
    <source>
        <dbReference type="Proteomes" id="UP001209486"/>
    </source>
</evidence>
<gene>
    <name evidence="1" type="ORF">FYZ43_02960</name>
    <name evidence="2" type="ORF">HHJ74_04365</name>
</gene>
<comment type="caution">
    <text evidence="2">The sequence shown here is derived from an EMBL/GenBank/DDBJ whole genome shotgun (WGS) entry which is preliminary data.</text>
</comment>
<proteinExistence type="predicted"/>
<dbReference type="AlphaFoldDB" id="A0A7Y0Y2Z2"/>
<accession>A0A7Y0Y2Z2</accession>
<dbReference type="EMBL" id="JABCUV010000003">
    <property type="protein sequence ID" value="NMW92936.1"/>
    <property type="molecule type" value="Genomic_DNA"/>
</dbReference>
<dbReference type="Proteomes" id="UP000582487">
    <property type="component" value="Unassembled WGS sequence"/>
</dbReference>